<keyword evidence="3" id="KW-0378">Hydrolase</keyword>
<name>A0A381WYK7_9ZZZZ</name>
<comment type="similarity">
    <text evidence="1">Belongs to the metallo-beta-lactamase superfamily.</text>
</comment>
<reference evidence="6" key="1">
    <citation type="submission" date="2018-05" db="EMBL/GenBank/DDBJ databases">
        <authorList>
            <person name="Lanie J.A."/>
            <person name="Ng W.-L."/>
            <person name="Kazmierczak K.M."/>
            <person name="Andrzejewski T.M."/>
            <person name="Davidsen T.M."/>
            <person name="Wayne K.J."/>
            <person name="Tettelin H."/>
            <person name="Glass J.I."/>
            <person name="Rusch D."/>
            <person name="Podicherti R."/>
            <person name="Tsui H.-C.T."/>
            <person name="Winkler M.E."/>
        </authorList>
    </citation>
    <scope>NUCLEOTIDE SEQUENCE</scope>
</reference>
<protein>
    <recommendedName>
        <fullName evidence="5">Metallo-beta-lactamase domain-containing protein</fullName>
    </recommendedName>
</protein>
<evidence type="ECO:0000256" key="4">
    <source>
        <dbReference type="ARBA" id="ARBA00022833"/>
    </source>
</evidence>
<dbReference type="SUPFAM" id="SSF56281">
    <property type="entry name" value="Metallo-hydrolase/oxidoreductase"/>
    <property type="match status" value="1"/>
</dbReference>
<evidence type="ECO:0000256" key="3">
    <source>
        <dbReference type="ARBA" id="ARBA00022801"/>
    </source>
</evidence>
<dbReference type="Gene3D" id="3.60.15.10">
    <property type="entry name" value="Ribonuclease Z/Hydroxyacylglutathione hydrolase-like"/>
    <property type="match status" value="1"/>
</dbReference>
<dbReference type="AlphaFoldDB" id="A0A381WYK7"/>
<dbReference type="EMBL" id="UINC01013153">
    <property type="protein sequence ID" value="SVA57007.1"/>
    <property type="molecule type" value="Genomic_DNA"/>
</dbReference>
<dbReference type="GO" id="GO:0016787">
    <property type="term" value="F:hydrolase activity"/>
    <property type="evidence" value="ECO:0007669"/>
    <property type="project" value="UniProtKB-KW"/>
</dbReference>
<keyword evidence="4" id="KW-0862">Zinc</keyword>
<feature type="domain" description="Metallo-beta-lactamase" evidence="5">
    <location>
        <begin position="56"/>
        <end position="279"/>
    </location>
</feature>
<keyword evidence="2" id="KW-0479">Metal-binding</keyword>
<dbReference type="SMART" id="SM00849">
    <property type="entry name" value="Lactamase_B"/>
    <property type="match status" value="1"/>
</dbReference>
<dbReference type="GO" id="GO:0046872">
    <property type="term" value="F:metal ion binding"/>
    <property type="evidence" value="ECO:0007669"/>
    <property type="project" value="UniProtKB-KW"/>
</dbReference>
<evidence type="ECO:0000256" key="2">
    <source>
        <dbReference type="ARBA" id="ARBA00022723"/>
    </source>
</evidence>
<dbReference type="Pfam" id="PF00753">
    <property type="entry name" value="Lactamase_B"/>
    <property type="match status" value="1"/>
</dbReference>
<accession>A0A381WYK7</accession>
<dbReference type="InterPro" id="IPR001279">
    <property type="entry name" value="Metallo-B-lactamas"/>
</dbReference>
<dbReference type="CDD" id="cd16277">
    <property type="entry name" value="metallo-hydrolase-like_MBL-fold"/>
    <property type="match status" value="1"/>
</dbReference>
<sequence>MKTLHFGEISVNKVLDGIESFRAVNAFPDIDLDLFSQHKKWIHPFYNYDTKMIIISMHSYLIKTPNINILVDTCIGNDKIRIGQGPIFKANEGVLKHWNNRQSNYIDNLKVHGIHPSEIGIVMCTHLHADHVGWNTKLVNNRWVPTFPNAKYLFSSTEIESMKKETRNPFDEYTRLVYEDSILPIIESGQAVIIDESIDLEPGINLIKSPGHSPGHCCIEVSSHNRKGLLTGDILHNPIQVVCPEMSTMFCDDKELSNQTRINLVNELTDSETVILAAHFGGTTAGLIESNDQERQFRLI</sequence>
<dbReference type="PANTHER" id="PTHR42978">
    <property type="entry name" value="QUORUM-QUENCHING LACTONASE YTNP-RELATED-RELATED"/>
    <property type="match status" value="1"/>
</dbReference>
<proteinExistence type="inferred from homology"/>
<evidence type="ECO:0000259" key="5">
    <source>
        <dbReference type="SMART" id="SM00849"/>
    </source>
</evidence>
<organism evidence="6">
    <name type="scientific">marine metagenome</name>
    <dbReference type="NCBI Taxonomy" id="408172"/>
    <lineage>
        <taxon>unclassified sequences</taxon>
        <taxon>metagenomes</taxon>
        <taxon>ecological metagenomes</taxon>
    </lineage>
</organism>
<evidence type="ECO:0000256" key="1">
    <source>
        <dbReference type="ARBA" id="ARBA00007749"/>
    </source>
</evidence>
<dbReference type="InterPro" id="IPR036866">
    <property type="entry name" value="RibonucZ/Hydroxyglut_hydro"/>
</dbReference>
<gene>
    <name evidence="6" type="ORF">METZ01_LOCUS109861</name>
</gene>
<dbReference type="InterPro" id="IPR051013">
    <property type="entry name" value="MBL_superfamily_lactonases"/>
</dbReference>
<dbReference type="PANTHER" id="PTHR42978:SF6">
    <property type="entry name" value="QUORUM-QUENCHING LACTONASE YTNP-RELATED"/>
    <property type="match status" value="1"/>
</dbReference>
<evidence type="ECO:0000313" key="6">
    <source>
        <dbReference type="EMBL" id="SVA57007.1"/>
    </source>
</evidence>